<dbReference type="GO" id="GO:0090615">
    <property type="term" value="P:mitochondrial mRNA processing"/>
    <property type="evidence" value="ECO:0007669"/>
    <property type="project" value="TreeGrafter"/>
</dbReference>
<dbReference type="PANTHER" id="PTHR33642">
    <property type="entry name" value="COX1/OXI3 INTRON 1 PROTEIN-RELATED"/>
    <property type="match status" value="1"/>
</dbReference>
<reference evidence="1" key="1">
    <citation type="submission" date="2020-06" db="EMBL/GenBank/DDBJ databases">
        <authorList>
            <person name="Li T."/>
            <person name="Hu X."/>
            <person name="Zhang T."/>
            <person name="Song X."/>
            <person name="Zhang H."/>
            <person name="Dai N."/>
            <person name="Sheng W."/>
            <person name="Hou X."/>
            <person name="Wei L."/>
        </authorList>
    </citation>
    <scope>NUCLEOTIDE SEQUENCE</scope>
    <source>
        <strain evidence="1">3651</strain>
        <tissue evidence="1">Leaf</tissue>
    </source>
</reference>
<evidence type="ECO:0000313" key="1">
    <source>
        <dbReference type="EMBL" id="KAK4432095.1"/>
    </source>
</evidence>
<dbReference type="AlphaFoldDB" id="A0AAE2CRR5"/>
<proteinExistence type="predicted"/>
<sequence>MLLSFLRKPKSATISAVNLRLSGRNLAVLSPPSAPATPFLYGSPTSYKISPSNPGFLSHYHHGKFRSLLQHVRRFTLSSSPLATTLEKHAPDSPPPPLTIDWVSAHFFSLQELSFQLSESSLDVESCCVPVFPEAGRGTPLVLPNLKLKVVVEAIRIVLEVIYDDRFATFSYGGAQTWADTAVRYLKNSVEIPVGGKLLLILVGFCLVEGLRKNVHLSSILINIYLNGFDKEVQELRLKTNKENPEFKENELVPGESSSVNVFYKPLKIYAVRYLDEILIITSGTKMLTIDLKNRVVMFMEQNLDLKVDRRRTVIHSAVSEKIDFMGMELQGCCTSVSASANDREGN</sequence>
<dbReference type="GO" id="GO:0005739">
    <property type="term" value="C:mitochondrion"/>
    <property type="evidence" value="ECO:0007669"/>
    <property type="project" value="TreeGrafter"/>
</dbReference>
<gene>
    <name evidence="1" type="ORF">Salat_0971600</name>
</gene>
<dbReference type="EMBL" id="JACGWO010000003">
    <property type="protein sequence ID" value="KAK4432095.1"/>
    <property type="molecule type" value="Genomic_DNA"/>
</dbReference>
<name>A0AAE2CRR5_9LAMI</name>
<reference evidence="1" key="2">
    <citation type="journal article" date="2024" name="Plant">
        <title>Genomic evolution and insights into agronomic trait innovations of Sesamum species.</title>
        <authorList>
            <person name="Miao H."/>
            <person name="Wang L."/>
            <person name="Qu L."/>
            <person name="Liu H."/>
            <person name="Sun Y."/>
            <person name="Le M."/>
            <person name="Wang Q."/>
            <person name="Wei S."/>
            <person name="Zheng Y."/>
            <person name="Lin W."/>
            <person name="Duan Y."/>
            <person name="Cao H."/>
            <person name="Xiong S."/>
            <person name="Wang X."/>
            <person name="Wei L."/>
            <person name="Li C."/>
            <person name="Ma Q."/>
            <person name="Ju M."/>
            <person name="Zhao R."/>
            <person name="Li G."/>
            <person name="Mu C."/>
            <person name="Tian Q."/>
            <person name="Mei H."/>
            <person name="Zhang T."/>
            <person name="Gao T."/>
            <person name="Zhang H."/>
        </authorList>
    </citation>
    <scope>NUCLEOTIDE SEQUENCE</scope>
    <source>
        <strain evidence="1">3651</strain>
    </source>
</reference>
<accession>A0AAE2CRR5</accession>
<dbReference type="GO" id="GO:0006315">
    <property type="term" value="P:homing of group II introns"/>
    <property type="evidence" value="ECO:0007669"/>
    <property type="project" value="TreeGrafter"/>
</dbReference>
<protein>
    <submittedName>
        <fullName evidence="1">Nuclear intron maturase 3, mitochondrial</fullName>
    </submittedName>
</protein>
<organism evidence="1 2">
    <name type="scientific">Sesamum alatum</name>
    <dbReference type="NCBI Taxonomy" id="300844"/>
    <lineage>
        <taxon>Eukaryota</taxon>
        <taxon>Viridiplantae</taxon>
        <taxon>Streptophyta</taxon>
        <taxon>Embryophyta</taxon>
        <taxon>Tracheophyta</taxon>
        <taxon>Spermatophyta</taxon>
        <taxon>Magnoliopsida</taxon>
        <taxon>eudicotyledons</taxon>
        <taxon>Gunneridae</taxon>
        <taxon>Pentapetalae</taxon>
        <taxon>asterids</taxon>
        <taxon>lamiids</taxon>
        <taxon>Lamiales</taxon>
        <taxon>Pedaliaceae</taxon>
        <taxon>Sesamum</taxon>
    </lineage>
</organism>
<comment type="caution">
    <text evidence="1">The sequence shown here is derived from an EMBL/GenBank/DDBJ whole genome shotgun (WGS) entry which is preliminary data.</text>
</comment>
<keyword evidence="2" id="KW-1185">Reference proteome</keyword>
<dbReference type="Proteomes" id="UP001293254">
    <property type="component" value="Unassembled WGS sequence"/>
</dbReference>
<evidence type="ECO:0000313" key="2">
    <source>
        <dbReference type="Proteomes" id="UP001293254"/>
    </source>
</evidence>
<dbReference type="GO" id="GO:0003964">
    <property type="term" value="F:RNA-directed DNA polymerase activity"/>
    <property type="evidence" value="ECO:0007669"/>
    <property type="project" value="TreeGrafter"/>
</dbReference>
<dbReference type="PANTHER" id="PTHR33642:SF4">
    <property type="entry name" value="COX1_OXI3 INTRON 1 PROTEIN-RELATED"/>
    <property type="match status" value="1"/>
</dbReference>